<dbReference type="RefSeq" id="WP_013541166.1">
    <property type="nucleotide sequence ID" value="NC_014931.1"/>
</dbReference>
<dbReference type="InterPro" id="IPR010260">
    <property type="entry name" value="AlpA"/>
</dbReference>
<dbReference type="EMBL" id="CP002417">
    <property type="protein sequence ID" value="ADU36937.1"/>
    <property type="molecule type" value="Genomic_DNA"/>
</dbReference>
<dbReference type="KEGG" id="vpe:Varpa_2739"/>
<name>E6V3R3_VARPE</name>
<dbReference type="PANTHER" id="PTHR36154">
    <property type="entry name" value="DNA-BINDING TRANSCRIPTIONAL ACTIVATOR ALPA"/>
    <property type="match status" value="1"/>
</dbReference>
<reference evidence="1 2" key="2">
    <citation type="journal article" date="2013" name="Genome Announc.">
        <title>Genome of the Root-Associated Plant Growth-Promoting Bacterium Variovorax paradoxus Strain EPS.</title>
        <authorList>
            <person name="Han J.I."/>
            <person name="Spain J.C."/>
            <person name="Leadbetter J.R."/>
            <person name="Ovchinnikova G."/>
            <person name="Goodwin L.A."/>
            <person name="Han C.S."/>
            <person name="Woyke T."/>
            <person name="Davenport K.W."/>
            <person name="Orwin P.M."/>
        </authorList>
    </citation>
    <scope>NUCLEOTIDE SEQUENCE [LARGE SCALE GENOMIC DNA]</scope>
    <source>
        <strain evidence="1 2">EPS</strain>
    </source>
</reference>
<dbReference type="Proteomes" id="UP000008917">
    <property type="component" value="Chromosome"/>
</dbReference>
<evidence type="ECO:0000313" key="1">
    <source>
        <dbReference type="EMBL" id="ADU36937.1"/>
    </source>
</evidence>
<dbReference type="OrthoDB" id="8527558at2"/>
<dbReference type="Pfam" id="PF05930">
    <property type="entry name" value="Phage_AlpA"/>
    <property type="match status" value="1"/>
</dbReference>
<organism evidence="1 2">
    <name type="scientific">Variovorax paradoxus (strain EPS)</name>
    <dbReference type="NCBI Taxonomy" id="595537"/>
    <lineage>
        <taxon>Bacteria</taxon>
        <taxon>Pseudomonadati</taxon>
        <taxon>Pseudomonadota</taxon>
        <taxon>Betaproteobacteria</taxon>
        <taxon>Burkholderiales</taxon>
        <taxon>Comamonadaceae</taxon>
        <taxon>Variovorax</taxon>
    </lineage>
</organism>
<dbReference type="STRING" id="595537.Varpa_2739"/>
<accession>E6V3R3</accession>
<dbReference type="PANTHER" id="PTHR36154:SF1">
    <property type="entry name" value="DNA-BINDING TRANSCRIPTIONAL ACTIVATOR ALPA"/>
    <property type="match status" value="1"/>
</dbReference>
<protein>
    <submittedName>
        <fullName evidence="1">Phage transcriptional regulator, AlpA</fullName>
    </submittedName>
</protein>
<dbReference type="eggNOG" id="COG3311">
    <property type="taxonomic scope" value="Bacteria"/>
</dbReference>
<dbReference type="InterPro" id="IPR052931">
    <property type="entry name" value="Prophage_regulatory_activator"/>
</dbReference>
<sequence>MSRIEQTVDHAVEQTVELSKNPAALLRIATVQSLTGLSRTTIYCKAAQGEFPSPLKLGSRCSRWRASSISEWLEAVK</sequence>
<reference evidence="2" key="1">
    <citation type="submission" date="2010-12" db="EMBL/GenBank/DDBJ databases">
        <title>Complete sequence of Variovorax paradoxus EPS.</title>
        <authorList>
            <consortium name="US DOE Joint Genome Institute"/>
            <person name="Lucas S."/>
            <person name="Copeland A."/>
            <person name="Lapidus A."/>
            <person name="Cheng J.-F."/>
            <person name="Goodwin L."/>
            <person name="Pitluck S."/>
            <person name="Teshima H."/>
            <person name="Detter J.C."/>
            <person name="Han C."/>
            <person name="Tapia R."/>
            <person name="Land M."/>
            <person name="Hauser L."/>
            <person name="Kyrpides N."/>
            <person name="Ivanova N."/>
            <person name="Ovchinnikova G."/>
            <person name="Orwin P."/>
            <person name="Han J.-I.G."/>
            <person name="Woyke T."/>
        </authorList>
    </citation>
    <scope>NUCLEOTIDE SEQUENCE [LARGE SCALE GENOMIC DNA]</scope>
    <source>
        <strain evidence="2">EPS</strain>
    </source>
</reference>
<gene>
    <name evidence="1" type="ordered locus">Varpa_2739</name>
</gene>
<dbReference type="Gene3D" id="1.10.238.160">
    <property type="match status" value="1"/>
</dbReference>
<proteinExistence type="predicted"/>
<dbReference type="AlphaFoldDB" id="E6V3R3"/>
<evidence type="ECO:0000313" key="2">
    <source>
        <dbReference type="Proteomes" id="UP000008917"/>
    </source>
</evidence>
<dbReference type="HOGENOM" id="CLU_140176_15_1_4"/>